<organism evidence="2 3">
    <name type="scientific">Actinoallomurus oryzae</name>
    <dbReference type="NCBI Taxonomy" id="502180"/>
    <lineage>
        <taxon>Bacteria</taxon>
        <taxon>Bacillati</taxon>
        <taxon>Actinomycetota</taxon>
        <taxon>Actinomycetes</taxon>
        <taxon>Streptosporangiales</taxon>
        <taxon>Thermomonosporaceae</taxon>
        <taxon>Actinoallomurus</taxon>
    </lineage>
</organism>
<evidence type="ECO:0000256" key="1">
    <source>
        <dbReference type="SAM" id="MobiDB-lite"/>
    </source>
</evidence>
<name>A0ABP8R9G1_9ACTN</name>
<reference evidence="3" key="1">
    <citation type="journal article" date="2019" name="Int. J. Syst. Evol. Microbiol.">
        <title>The Global Catalogue of Microorganisms (GCM) 10K type strain sequencing project: providing services to taxonomists for standard genome sequencing and annotation.</title>
        <authorList>
            <consortium name="The Broad Institute Genomics Platform"/>
            <consortium name="The Broad Institute Genome Sequencing Center for Infectious Disease"/>
            <person name="Wu L."/>
            <person name="Ma J."/>
        </authorList>
    </citation>
    <scope>NUCLEOTIDE SEQUENCE [LARGE SCALE GENOMIC DNA]</scope>
    <source>
        <strain evidence="3">JCM 17933</strain>
    </source>
</reference>
<feature type="compositionally biased region" description="Basic and acidic residues" evidence="1">
    <location>
        <begin position="81"/>
        <end position="94"/>
    </location>
</feature>
<accession>A0ABP8R9G1</accession>
<dbReference type="Proteomes" id="UP001500503">
    <property type="component" value="Unassembled WGS sequence"/>
</dbReference>
<keyword evidence="3" id="KW-1185">Reference proteome</keyword>
<feature type="region of interest" description="Disordered" evidence="1">
    <location>
        <begin position="60"/>
        <end position="94"/>
    </location>
</feature>
<sequence length="94" mass="9908">MDVNAYTRLFSAALTTSCVTGKVAGGGPLGWDQNAPPVIVASHPFMARWKAEYGYDGPTRSPAPLRADFRWSPPAEGEPGEGGRDDDRGGSVGE</sequence>
<evidence type="ECO:0000313" key="3">
    <source>
        <dbReference type="Proteomes" id="UP001500503"/>
    </source>
</evidence>
<dbReference type="EMBL" id="BAABHF010000078">
    <property type="protein sequence ID" value="GAA4521897.1"/>
    <property type="molecule type" value="Genomic_DNA"/>
</dbReference>
<evidence type="ECO:0000313" key="2">
    <source>
        <dbReference type="EMBL" id="GAA4521897.1"/>
    </source>
</evidence>
<gene>
    <name evidence="2" type="ORF">GCM10023191_100760</name>
</gene>
<proteinExistence type="predicted"/>
<protein>
    <submittedName>
        <fullName evidence="2">Uncharacterized protein</fullName>
    </submittedName>
</protein>
<comment type="caution">
    <text evidence="2">The sequence shown here is derived from an EMBL/GenBank/DDBJ whole genome shotgun (WGS) entry which is preliminary data.</text>
</comment>